<dbReference type="RefSeq" id="WP_277534746.1">
    <property type="nucleotide sequence ID" value="NZ_JAPDIA010000007.1"/>
</dbReference>
<dbReference type="InterPro" id="IPR014710">
    <property type="entry name" value="RmlC-like_jellyroll"/>
</dbReference>
<dbReference type="Proteomes" id="UP001153404">
    <property type="component" value="Unassembled WGS sequence"/>
</dbReference>
<dbReference type="CDD" id="cd20292">
    <property type="entry name" value="cupin_QdtA-like"/>
    <property type="match status" value="1"/>
</dbReference>
<dbReference type="Gene3D" id="2.60.120.10">
    <property type="entry name" value="Jelly Rolls"/>
    <property type="match status" value="1"/>
</dbReference>
<accession>A0A9X4QUU0</accession>
<gene>
    <name evidence="2" type="ORF">OMP40_22755</name>
</gene>
<organism evidence="2 3">
    <name type="scientific">Cohnella rhizosphaerae</name>
    <dbReference type="NCBI Taxonomy" id="1457232"/>
    <lineage>
        <taxon>Bacteria</taxon>
        <taxon>Bacillati</taxon>
        <taxon>Bacillota</taxon>
        <taxon>Bacilli</taxon>
        <taxon>Bacillales</taxon>
        <taxon>Paenibacillaceae</taxon>
        <taxon>Cohnella</taxon>
    </lineage>
</organism>
<dbReference type="InterPro" id="IPR011051">
    <property type="entry name" value="RmlC_Cupin_sf"/>
</dbReference>
<dbReference type="AlphaFoldDB" id="A0A9X4QUU0"/>
<keyword evidence="3" id="KW-1185">Reference proteome</keyword>
<dbReference type="EMBL" id="JAPDIA010000007">
    <property type="protein sequence ID" value="MDG0811874.1"/>
    <property type="molecule type" value="Genomic_DNA"/>
</dbReference>
<sequence length="159" mass="18491">MPSDSGVIPFREIKDNRGSLISIEEGRNIPFTIKRVYYIFNTNGDKPRGFHAHRELKQVLICMSGSCRVRMEDANGKRDYYLDNPATALYIGPGVWREMYEFAPNTVIVVLASELYDENDYIRDYETFFRVFIKRTVVSGGIAYDFLLRYSENKYEVQG</sequence>
<dbReference type="InterPro" id="IPR008894">
    <property type="entry name" value="QdtA_cupin_dom"/>
</dbReference>
<comment type="caution">
    <text evidence="2">The sequence shown here is derived from an EMBL/GenBank/DDBJ whole genome shotgun (WGS) entry which is preliminary data.</text>
</comment>
<reference evidence="2" key="1">
    <citation type="submission" date="2022-10" db="EMBL/GenBank/DDBJ databases">
        <title>Comparative genomic analysis of Cohnella hashimotonis sp. nov., isolated from the International Space Station.</title>
        <authorList>
            <person name="Simpson A."/>
            <person name="Venkateswaran K."/>
        </authorList>
    </citation>
    <scope>NUCLEOTIDE SEQUENCE</scope>
    <source>
        <strain evidence="2">DSM 28161</strain>
    </source>
</reference>
<evidence type="ECO:0000259" key="1">
    <source>
        <dbReference type="Pfam" id="PF05523"/>
    </source>
</evidence>
<dbReference type="SUPFAM" id="SSF51182">
    <property type="entry name" value="RmlC-like cupins"/>
    <property type="match status" value="1"/>
</dbReference>
<evidence type="ECO:0000313" key="3">
    <source>
        <dbReference type="Proteomes" id="UP001153404"/>
    </source>
</evidence>
<protein>
    <submittedName>
        <fullName evidence="2">FdtA/QdtA family cupin domain-containing protein</fullName>
    </submittedName>
</protein>
<proteinExistence type="predicted"/>
<name>A0A9X4QUU0_9BACL</name>
<evidence type="ECO:0000313" key="2">
    <source>
        <dbReference type="EMBL" id="MDG0811874.1"/>
    </source>
</evidence>
<dbReference type="Pfam" id="PF05523">
    <property type="entry name" value="FdtA"/>
    <property type="match status" value="1"/>
</dbReference>
<feature type="domain" description="Sugar 3,4-ketoisomerase QdtA cupin" evidence="1">
    <location>
        <begin position="5"/>
        <end position="130"/>
    </location>
</feature>